<dbReference type="InterPro" id="IPR046347">
    <property type="entry name" value="bZIP_sf"/>
</dbReference>
<reference evidence="2 3" key="1">
    <citation type="journal article" date="2024" name="Front Chem Biol">
        <title>Unveiling the potential of Daldinia eschscholtzii MFLUCC 19-0629 through bioactivity and bioinformatics studies for enhanced sustainable agriculture production.</title>
        <authorList>
            <person name="Brooks S."/>
            <person name="Weaver J.A."/>
            <person name="Klomchit A."/>
            <person name="Alharthi S.A."/>
            <person name="Onlamun T."/>
            <person name="Nurani R."/>
            <person name="Vong T.K."/>
            <person name="Alberti F."/>
            <person name="Greco C."/>
        </authorList>
    </citation>
    <scope>NUCLEOTIDE SEQUENCE [LARGE SCALE GENOMIC DNA]</scope>
    <source>
        <strain evidence="2">MFLUCC 19-0629</strain>
    </source>
</reference>
<feature type="region of interest" description="Disordered" evidence="1">
    <location>
        <begin position="252"/>
        <end position="309"/>
    </location>
</feature>
<evidence type="ECO:0000313" key="2">
    <source>
        <dbReference type="EMBL" id="KAK6948164.1"/>
    </source>
</evidence>
<dbReference type="SUPFAM" id="SSF57959">
    <property type="entry name" value="Leucine zipper domain"/>
    <property type="match status" value="1"/>
</dbReference>
<feature type="compositionally biased region" description="Polar residues" evidence="1">
    <location>
        <begin position="299"/>
        <end position="309"/>
    </location>
</feature>
<comment type="caution">
    <text evidence="2">The sequence shown here is derived from an EMBL/GenBank/DDBJ whole genome shotgun (WGS) entry which is preliminary data.</text>
</comment>
<feature type="compositionally biased region" description="Low complexity" evidence="1">
    <location>
        <begin position="281"/>
        <end position="298"/>
    </location>
</feature>
<evidence type="ECO:0000256" key="1">
    <source>
        <dbReference type="SAM" id="MobiDB-lite"/>
    </source>
</evidence>
<dbReference type="GO" id="GO:0003700">
    <property type="term" value="F:DNA-binding transcription factor activity"/>
    <property type="evidence" value="ECO:0007669"/>
    <property type="project" value="InterPro"/>
</dbReference>
<gene>
    <name evidence="2" type="ORF">Daesc_009928</name>
</gene>
<dbReference type="Gene3D" id="1.20.5.170">
    <property type="match status" value="1"/>
</dbReference>
<keyword evidence="3" id="KW-1185">Reference proteome</keyword>
<evidence type="ECO:0008006" key="4">
    <source>
        <dbReference type="Google" id="ProtNLM"/>
    </source>
</evidence>
<dbReference type="Proteomes" id="UP001369815">
    <property type="component" value="Unassembled WGS sequence"/>
</dbReference>
<accession>A0AAX6M6W1</accession>
<dbReference type="CDD" id="cd14688">
    <property type="entry name" value="bZIP_YAP"/>
    <property type="match status" value="1"/>
</dbReference>
<feature type="region of interest" description="Disordered" evidence="1">
    <location>
        <begin position="21"/>
        <end position="40"/>
    </location>
</feature>
<name>A0AAX6M6W1_9PEZI</name>
<proteinExistence type="predicted"/>
<feature type="compositionally biased region" description="Basic residues" evidence="1">
    <location>
        <begin position="266"/>
        <end position="280"/>
    </location>
</feature>
<sequence>MSSVVLVKADSWLFYTGTKKTDAANQQPSEHQSDQSAQAKALARRQQVRKAQKQHRQRKVNYTRELEMDVARLRDLIEQTERETFAIRSENETIRRKLLGKTAPAPAPAPALSLHPGLLPPALMYGTTTSSLPEYTVSLVNSAEAPDKPMYQVQRTPTPSSWASLGGFPNERLAYGAGGGFKDRGRVLLPQTETDHAINFILELERVCWGHFHPSMYDHEDYDPEASEHGHSLMVSAMALRSAPPEAWEHISAEKNRQASPSRSRSQSHPHPHPHPHSHSHQTSSSSFSFNTPPTTNTNANVITSWPTTPTPDLTLSNLRGLAAVLNPHPEDSPELAPVQAWFEMARLYGGVAALLADPPRLGRLRDELAAAVECLHYGAVIRRADFEDTLHRVLGHPPVGVALTAEVPVASFAEGAWI</sequence>
<protein>
    <recommendedName>
        <fullName evidence="4">BZIP domain-containing protein</fullName>
    </recommendedName>
</protein>
<evidence type="ECO:0000313" key="3">
    <source>
        <dbReference type="Proteomes" id="UP001369815"/>
    </source>
</evidence>
<organism evidence="2 3">
    <name type="scientific">Daldinia eschscholtzii</name>
    <dbReference type="NCBI Taxonomy" id="292717"/>
    <lineage>
        <taxon>Eukaryota</taxon>
        <taxon>Fungi</taxon>
        <taxon>Dikarya</taxon>
        <taxon>Ascomycota</taxon>
        <taxon>Pezizomycotina</taxon>
        <taxon>Sordariomycetes</taxon>
        <taxon>Xylariomycetidae</taxon>
        <taxon>Xylariales</taxon>
        <taxon>Hypoxylaceae</taxon>
        <taxon>Daldinia</taxon>
    </lineage>
</organism>
<dbReference type="AlphaFoldDB" id="A0AAX6M6W1"/>
<dbReference type="EMBL" id="JBANMG010000010">
    <property type="protein sequence ID" value="KAK6948164.1"/>
    <property type="molecule type" value="Genomic_DNA"/>
</dbReference>